<evidence type="ECO:0000313" key="5">
    <source>
        <dbReference type="Proteomes" id="UP000237466"/>
    </source>
</evidence>
<feature type="domain" description="DUF2726" evidence="3">
    <location>
        <begin position="38"/>
        <end position="161"/>
    </location>
</feature>
<dbReference type="EMBL" id="PDGH01000101">
    <property type="protein sequence ID" value="POB46987.1"/>
    <property type="molecule type" value="Genomic_DNA"/>
</dbReference>
<keyword evidence="1" id="KW-0812">Transmembrane</keyword>
<dbReference type="Pfam" id="PF10881">
    <property type="entry name" value="DUF2726"/>
    <property type="match status" value="1"/>
</dbReference>
<comment type="caution">
    <text evidence="4">The sequence shown here is derived from an EMBL/GenBank/DDBJ whole genome shotgun (WGS) entry which is preliminary data.</text>
</comment>
<protein>
    <submittedName>
        <fullName evidence="4">Topoisomerase</fullName>
    </submittedName>
</protein>
<gene>
    <name evidence="4" type="ORF">CRN52_12990</name>
</gene>
<feature type="transmembrane region" description="Helical" evidence="1">
    <location>
        <begin position="6"/>
        <end position="24"/>
    </location>
</feature>
<dbReference type="Gene3D" id="3.30.65.10">
    <property type="entry name" value="Bacterial Topoisomerase I, domain 1"/>
    <property type="match status" value="1"/>
</dbReference>
<accession>A0A2S3R1L4</accession>
<dbReference type="RefSeq" id="WP_095665203.1">
    <property type="nucleotide sequence ID" value="NZ_PDGH01000101.1"/>
</dbReference>
<dbReference type="GO" id="GO:0003916">
    <property type="term" value="F:DNA topoisomerase activity"/>
    <property type="evidence" value="ECO:0007669"/>
    <property type="project" value="InterPro"/>
</dbReference>
<keyword evidence="1" id="KW-0472">Membrane</keyword>
<dbReference type="SUPFAM" id="SSF57783">
    <property type="entry name" value="Zinc beta-ribbon"/>
    <property type="match status" value="1"/>
</dbReference>
<keyword evidence="1" id="KW-1133">Transmembrane helix</keyword>
<dbReference type="InterPro" id="IPR024402">
    <property type="entry name" value="DUF2726"/>
</dbReference>
<evidence type="ECO:0000313" key="4">
    <source>
        <dbReference type="EMBL" id="POB46987.1"/>
    </source>
</evidence>
<dbReference type="PIRSF" id="PIRSF028063">
    <property type="entry name" value="UCP028063"/>
    <property type="match status" value="1"/>
</dbReference>
<evidence type="ECO:0000259" key="3">
    <source>
        <dbReference type="Pfam" id="PF10881"/>
    </source>
</evidence>
<dbReference type="Pfam" id="PF01396">
    <property type="entry name" value="Zn_ribbon_Top1"/>
    <property type="match status" value="1"/>
</dbReference>
<evidence type="ECO:0000256" key="1">
    <source>
        <dbReference type="SAM" id="Phobius"/>
    </source>
</evidence>
<proteinExistence type="predicted"/>
<dbReference type="Proteomes" id="UP000237466">
    <property type="component" value="Unassembled WGS sequence"/>
</dbReference>
<keyword evidence="4" id="KW-0413">Isomerase</keyword>
<organism evidence="4 5">
    <name type="scientific">Vibrio vulnificus</name>
    <dbReference type="NCBI Taxonomy" id="672"/>
    <lineage>
        <taxon>Bacteria</taxon>
        <taxon>Pseudomonadati</taxon>
        <taxon>Pseudomonadota</taxon>
        <taxon>Gammaproteobacteria</taxon>
        <taxon>Vibrionales</taxon>
        <taxon>Vibrionaceae</taxon>
        <taxon>Vibrio</taxon>
    </lineage>
</organism>
<dbReference type="AlphaFoldDB" id="A0A2S3R1L4"/>
<sequence>MNFDIPTIAICAVAIIAIFIMFGSGKSGASKLPYIPKERLLSNAELSFYQVLNSILRDNVTAFSKVRIADIVGIKKGLDTKSRMSHLGKIAQKHVDFVITDAKTSKIIAAIELDDSSHKSERGQKRDMFVNNVFASANIPLVRFPAQRGYQLPDLMSQLEHLDITKLQPNVIDKGQSIETAATPELKRPKVKEGSHQAHAKEMVVEQECPKCGGMLIERQGSNKRSGKFYGCSNYPKCRHTQNI</sequence>
<dbReference type="InterPro" id="IPR014538">
    <property type="entry name" value="UCP028063_topo_Znf"/>
</dbReference>
<dbReference type="GO" id="GO:0003677">
    <property type="term" value="F:DNA binding"/>
    <property type="evidence" value="ECO:0007669"/>
    <property type="project" value="InterPro"/>
</dbReference>
<dbReference type="InterPro" id="IPR013498">
    <property type="entry name" value="Topo_IA_Znf"/>
</dbReference>
<reference evidence="4 5" key="1">
    <citation type="journal article" date="2018" name="Front. Microbiol.">
        <title>Phylogeny of Vibrio vulnificus from the Analysis of the Core-Genome: Implications for Intra-Species Taxonomy.</title>
        <authorList>
            <person name="Roig F.J."/>
            <person name="Gonzalez-Candelas F."/>
            <person name="Sanjuan E."/>
            <person name="Fouz B."/>
            <person name="Feil E.J."/>
            <person name="Llorens C."/>
            <person name="Baker-Austin C."/>
            <person name="Oliver J.D."/>
            <person name="Danin-Poleg Y."/>
            <person name="Gibas C.J."/>
            <person name="Kashi Y."/>
            <person name="Gulig P.A."/>
            <person name="Morrison S.S."/>
            <person name="Amaro C."/>
        </authorList>
    </citation>
    <scope>NUCLEOTIDE SEQUENCE [LARGE SCALE GENOMIC DNA]</scope>
    <source>
        <strain evidence="4 5">CECT4608</strain>
    </source>
</reference>
<dbReference type="GO" id="GO:0006265">
    <property type="term" value="P:DNA topological change"/>
    <property type="evidence" value="ECO:0007669"/>
    <property type="project" value="InterPro"/>
</dbReference>
<dbReference type="GO" id="GO:0005694">
    <property type="term" value="C:chromosome"/>
    <property type="evidence" value="ECO:0007669"/>
    <property type="project" value="InterPro"/>
</dbReference>
<evidence type="ECO:0000259" key="2">
    <source>
        <dbReference type="Pfam" id="PF01396"/>
    </source>
</evidence>
<name>A0A2S3R1L4_VIBVL</name>
<feature type="domain" description="DNA topoisomerase type IA zn finger" evidence="2">
    <location>
        <begin position="207"/>
        <end position="243"/>
    </location>
</feature>